<name>A0A930YMC5_9ACTN</name>
<evidence type="ECO:0000313" key="5">
    <source>
        <dbReference type="Proteomes" id="UP000640489"/>
    </source>
</evidence>
<dbReference type="InterPro" id="IPR000572">
    <property type="entry name" value="OxRdtase_Mopterin-bd_dom"/>
</dbReference>
<evidence type="ECO:0000256" key="2">
    <source>
        <dbReference type="SAM" id="Phobius"/>
    </source>
</evidence>
<organism evidence="4 5">
    <name type="scientific">Nocardioides islandensis</name>
    <dbReference type="NCBI Taxonomy" id="433663"/>
    <lineage>
        <taxon>Bacteria</taxon>
        <taxon>Bacillati</taxon>
        <taxon>Actinomycetota</taxon>
        <taxon>Actinomycetes</taxon>
        <taxon>Propionibacteriales</taxon>
        <taxon>Nocardioidaceae</taxon>
        <taxon>Nocardioides</taxon>
    </lineage>
</organism>
<keyword evidence="1" id="KW-0175">Coiled coil</keyword>
<sequence>MVAGIAGLATSYFVAAVLGVRSSPVVAVAELIIKLTPGAFAERAIQTLGHKDKPFLVSVVLLVLMVVFAVVGRLSRGSWSRALLVLAALAVVGGYAVSRQRNAGPSDYLPVLVGFITWVVCLSILADNVRAAERREEAAEKVAGEAAREPAAAASGRRGFVLGAGVMVVAAAGVGVVGRVVGAGRRQVEAARSLLRLPGVTAPVRPGGVTLDVKGLSSWETDATSFYQVHTAIVPPAIEPDSWKLRIHGMVDQEVTLTYEQLMARRLTEAWVTLNCVSNPVGGPLIGNAWWSGVRLADILAEAGVQDGADAVLQTSDDGWTCGTPLAALTDGRDAMLVVAMNGEPLPIEHGFPVRTLVPGLYGYVSACKWVVDMEVTRFDKISAYWTQRGWAELGPVKMSSRIDVPRRDDEIDAGETRVGGMAWSQHTGISAVQVSLDGGAWQDAELGNADTIDSWAQWATTITVEKGDHTLRVRATDDNGKVQTGVVADVLPDGASGWHEVHFTAV</sequence>
<keyword evidence="2" id="KW-0812">Transmembrane</keyword>
<dbReference type="Pfam" id="PF00174">
    <property type="entry name" value="Oxidored_molyb"/>
    <property type="match status" value="1"/>
</dbReference>
<evidence type="ECO:0000259" key="3">
    <source>
        <dbReference type="Pfam" id="PF00174"/>
    </source>
</evidence>
<feature type="transmembrane region" description="Helical" evidence="2">
    <location>
        <begin position="160"/>
        <end position="182"/>
    </location>
</feature>
<dbReference type="GO" id="GO:0008482">
    <property type="term" value="F:sulfite oxidase activity"/>
    <property type="evidence" value="ECO:0007669"/>
    <property type="project" value="TreeGrafter"/>
</dbReference>
<evidence type="ECO:0000256" key="1">
    <source>
        <dbReference type="SAM" id="Coils"/>
    </source>
</evidence>
<dbReference type="PANTHER" id="PTHR19372:SF7">
    <property type="entry name" value="SULFITE OXIDASE, MITOCHONDRIAL"/>
    <property type="match status" value="1"/>
</dbReference>
<comment type="caution">
    <text evidence="4">The sequence shown here is derived from an EMBL/GenBank/DDBJ whole genome shotgun (WGS) entry which is preliminary data.</text>
</comment>
<proteinExistence type="predicted"/>
<feature type="domain" description="Oxidoreductase molybdopterin-binding" evidence="3">
    <location>
        <begin position="234"/>
        <end position="381"/>
    </location>
</feature>
<feature type="transmembrane region" description="Helical" evidence="2">
    <location>
        <begin position="78"/>
        <end position="97"/>
    </location>
</feature>
<accession>A0A930YMC5</accession>
<dbReference type="SUPFAM" id="SSF81296">
    <property type="entry name" value="E set domains"/>
    <property type="match status" value="1"/>
</dbReference>
<evidence type="ECO:0000313" key="4">
    <source>
        <dbReference type="EMBL" id="MBF4765480.1"/>
    </source>
</evidence>
<feature type="transmembrane region" description="Helical" evidence="2">
    <location>
        <begin position="12"/>
        <end position="33"/>
    </location>
</feature>
<keyword evidence="2" id="KW-0472">Membrane</keyword>
<protein>
    <submittedName>
        <fullName evidence="4">Molybdopterin-dependent oxidoreductase</fullName>
    </submittedName>
</protein>
<reference evidence="4" key="1">
    <citation type="submission" date="2020-11" db="EMBL/GenBank/DDBJ databases">
        <title>Nocardioides sp. nov., isolated from Soil of Cynanchum wilfordii Hemsley rhizosphere.</title>
        <authorList>
            <person name="Lee J.-S."/>
            <person name="Suh M.K."/>
            <person name="Kim J.-S."/>
        </authorList>
    </citation>
    <scope>NUCLEOTIDE SEQUENCE</scope>
    <source>
        <strain evidence="4">KCTC 19275</strain>
    </source>
</reference>
<dbReference type="EMBL" id="JADKPN010000015">
    <property type="protein sequence ID" value="MBF4765480.1"/>
    <property type="molecule type" value="Genomic_DNA"/>
</dbReference>
<dbReference type="GO" id="GO:0043546">
    <property type="term" value="F:molybdopterin cofactor binding"/>
    <property type="evidence" value="ECO:0007669"/>
    <property type="project" value="TreeGrafter"/>
</dbReference>
<dbReference type="Gene3D" id="2.60.40.650">
    <property type="match status" value="1"/>
</dbReference>
<dbReference type="GO" id="GO:0020037">
    <property type="term" value="F:heme binding"/>
    <property type="evidence" value="ECO:0007669"/>
    <property type="project" value="TreeGrafter"/>
</dbReference>
<dbReference type="SUPFAM" id="SSF56524">
    <property type="entry name" value="Oxidoreductase molybdopterin-binding domain"/>
    <property type="match status" value="1"/>
</dbReference>
<feature type="transmembrane region" description="Helical" evidence="2">
    <location>
        <begin position="109"/>
        <end position="126"/>
    </location>
</feature>
<dbReference type="InterPro" id="IPR014756">
    <property type="entry name" value="Ig_E-set"/>
</dbReference>
<keyword evidence="5" id="KW-1185">Reference proteome</keyword>
<dbReference type="AlphaFoldDB" id="A0A930YMC5"/>
<feature type="coiled-coil region" evidence="1">
    <location>
        <begin position="122"/>
        <end position="149"/>
    </location>
</feature>
<keyword evidence="2" id="KW-1133">Transmembrane helix</keyword>
<gene>
    <name evidence="4" type="ORF">ISU07_20300</name>
</gene>
<feature type="transmembrane region" description="Helical" evidence="2">
    <location>
        <begin position="54"/>
        <end position="72"/>
    </location>
</feature>
<dbReference type="Proteomes" id="UP000640489">
    <property type="component" value="Unassembled WGS sequence"/>
</dbReference>
<dbReference type="GO" id="GO:0006790">
    <property type="term" value="P:sulfur compound metabolic process"/>
    <property type="evidence" value="ECO:0007669"/>
    <property type="project" value="TreeGrafter"/>
</dbReference>
<dbReference type="Gene3D" id="3.90.420.10">
    <property type="entry name" value="Oxidoreductase, molybdopterin-binding domain"/>
    <property type="match status" value="1"/>
</dbReference>
<dbReference type="PANTHER" id="PTHR19372">
    <property type="entry name" value="SULFITE REDUCTASE"/>
    <property type="match status" value="1"/>
</dbReference>
<dbReference type="InterPro" id="IPR036374">
    <property type="entry name" value="OxRdtase_Mopterin-bd_sf"/>
</dbReference>